<keyword evidence="2" id="KW-1185">Reference proteome</keyword>
<protein>
    <submittedName>
        <fullName evidence="1">Uncharacterized protein</fullName>
    </submittedName>
</protein>
<evidence type="ECO:0000313" key="2">
    <source>
        <dbReference type="Proteomes" id="UP000028058"/>
    </source>
</evidence>
<dbReference type="Proteomes" id="UP000028058">
    <property type="component" value="Unassembled WGS sequence"/>
</dbReference>
<gene>
    <name evidence="1" type="ORF">SFRA_013490</name>
</gene>
<organism evidence="1 2">
    <name type="scientific">Streptomyces xinghaiensis</name>
    <dbReference type="NCBI Taxonomy" id="1038928"/>
    <lineage>
        <taxon>Bacteria</taxon>
        <taxon>Bacillati</taxon>
        <taxon>Actinomycetota</taxon>
        <taxon>Actinomycetes</taxon>
        <taxon>Kitasatosporales</taxon>
        <taxon>Streptomycetaceae</taxon>
        <taxon>Streptomyces</taxon>
    </lineage>
</organism>
<proteinExistence type="predicted"/>
<dbReference type="RefSeq" id="WP_043467487.1">
    <property type="nucleotide sequence ID" value="NZ_CP134822.1"/>
</dbReference>
<accession>A0A3R7ITN2</accession>
<sequence>MPVGPPRPVLPPRQVPQFGPLRLGGGRWWTQSTVRRGWPAAMALAAAALSVPALGTLTER</sequence>
<evidence type="ECO:0000313" key="1">
    <source>
        <dbReference type="EMBL" id="RKM96002.1"/>
    </source>
</evidence>
<comment type="caution">
    <text evidence="1">The sequence shown here is derived from an EMBL/GenBank/DDBJ whole genome shotgun (WGS) entry which is preliminary data.</text>
</comment>
<dbReference type="EMBL" id="JNAD02000005">
    <property type="protein sequence ID" value="RKM96002.1"/>
    <property type="molecule type" value="Genomic_DNA"/>
</dbReference>
<dbReference type="AlphaFoldDB" id="A0A3R7ITN2"/>
<name>A0A3R7ITN2_9ACTN</name>
<reference evidence="1 2" key="1">
    <citation type="journal article" date="2014" name="Genome Announc.">
        <title>Draft Genome Sequence of Streptomyces fradiae ATCC 19609, a Strain Highly Sensitive to Antibiotics.</title>
        <authorList>
            <person name="Bekker O.B."/>
            <person name="Klimina K.M."/>
            <person name="Vatlin A.A."/>
            <person name="Zakharevich N.V."/>
            <person name="Kasianov A.S."/>
            <person name="Danilenko V.N."/>
        </authorList>
    </citation>
    <scope>NUCLEOTIDE SEQUENCE [LARGE SCALE GENOMIC DNA]</scope>
    <source>
        <strain evidence="1 2">ATCC 19609</strain>
    </source>
</reference>